<dbReference type="InterPro" id="IPR047558">
    <property type="entry name" value="BRcat_RBR_HOIL1"/>
</dbReference>
<dbReference type="InterPro" id="IPR036443">
    <property type="entry name" value="Znf_RanBP2_sf"/>
</dbReference>
<dbReference type="GO" id="GO:0008270">
    <property type="term" value="F:zinc ion binding"/>
    <property type="evidence" value="ECO:0007669"/>
    <property type="project" value="UniProtKB-KW"/>
</dbReference>
<keyword evidence="8" id="KW-0677">Repeat</keyword>
<keyword evidence="9 12" id="KW-0863">Zinc-finger</keyword>
<organism evidence="17 18">
    <name type="scientific">Varanus komodoensis</name>
    <name type="common">Komodo dragon</name>
    <dbReference type="NCBI Taxonomy" id="61221"/>
    <lineage>
        <taxon>Eukaryota</taxon>
        <taxon>Metazoa</taxon>
        <taxon>Chordata</taxon>
        <taxon>Craniata</taxon>
        <taxon>Vertebrata</taxon>
        <taxon>Euteleostomi</taxon>
        <taxon>Lepidosauria</taxon>
        <taxon>Squamata</taxon>
        <taxon>Bifurcata</taxon>
        <taxon>Unidentata</taxon>
        <taxon>Episquamata</taxon>
        <taxon>Toxicofera</taxon>
        <taxon>Anguimorpha</taxon>
        <taxon>Paleoanguimorpha</taxon>
        <taxon>Varanoidea</taxon>
        <taxon>Varanidae</taxon>
        <taxon>Varanus</taxon>
    </lineage>
</organism>
<dbReference type="FunFam" id="3.30.40.10:FF:000137">
    <property type="entry name" value="RanBP-type and C3HC4-type zinc finger-containing protein 1"/>
    <property type="match status" value="1"/>
</dbReference>
<dbReference type="PANTHER" id="PTHR22770">
    <property type="entry name" value="UBIQUITIN CONJUGATING ENZYME 7 INTERACTING PROTEIN-RELATED"/>
    <property type="match status" value="1"/>
</dbReference>
<dbReference type="Proteomes" id="UP000694545">
    <property type="component" value="Unplaced"/>
</dbReference>
<dbReference type="InterPro" id="IPR001876">
    <property type="entry name" value="Znf_RanBP2"/>
</dbReference>
<dbReference type="PROSITE" id="PS51873">
    <property type="entry name" value="TRIAD"/>
    <property type="match status" value="1"/>
</dbReference>
<evidence type="ECO:0000256" key="10">
    <source>
        <dbReference type="ARBA" id="ARBA00022786"/>
    </source>
</evidence>
<reference evidence="17" key="2">
    <citation type="submission" date="2025-09" db="UniProtKB">
        <authorList>
            <consortium name="Ensembl"/>
        </authorList>
    </citation>
    <scope>IDENTIFICATION</scope>
</reference>
<dbReference type="GO" id="GO:0097039">
    <property type="term" value="P:protein linear polyubiquitination"/>
    <property type="evidence" value="ECO:0007669"/>
    <property type="project" value="TreeGrafter"/>
</dbReference>
<dbReference type="Gene3D" id="3.10.20.90">
    <property type="entry name" value="Phosphatidylinositol 3-kinase Catalytic Subunit, Chain A, domain 1"/>
    <property type="match status" value="1"/>
</dbReference>
<dbReference type="GO" id="GO:0043130">
    <property type="term" value="F:ubiquitin binding"/>
    <property type="evidence" value="ECO:0007669"/>
    <property type="project" value="TreeGrafter"/>
</dbReference>
<dbReference type="PROSITE" id="PS50199">
    <property type="entry name" value="ZF_RANBP2_2"/>
    <property type="match status" value="1"/>
</dbReference>
<dbReference type="Pfam" id="PF00097">
    <property type="entry name" value="zf-C3HC4"/>
    <property type="match status" value="1"/>
</dbReference>
<accession>A0A8D2J1R9</accession>
<proteinExistence type="inferred from homology"/>
<evidence type="ECO:0000256" key="7">
    <source>
        <dbReference type="ARBA" id="ARBA00022723"/>
    </source>
</evidence>
<protein>
    <recommendedName>
        <fullName evidence="5">RanBP-type and C3HC4-type zinc finger-containing protein 1</fullName>
        <ecNumber evidence="4">2.3.2.31</ecNumber>
    </recommendedName>
</protein>
<dbReference type="InterPro" id="IPR051628">
    <property type="entry name" value="LUBAC_E3_Ligases"/>
</dbReference>
<dbReference type="AlphaFoldDB" id="A0A8D2J1R9"/>
<evidence type="ECO:0000256" key="2">
    <source>
        <dbReference type="ARBA" id="ARBA00004906"/>
    </source>
</evidence>
<dbReference type="Pfam" id="PF25393">
    <property type="entry name" value="LTM"/>
    <property type="match status" value="1"/>
</dbReference>
<dbReference type="InterPro" id="IPR047559">
    <property type="entry name" value="HOIL1_RBR_mRING-HC-C3HC3D"/>
</dbReference>
<dbReference type="PROSITE" id="PS01358">
    <property type="entry name" value="ZF_RANBP2_1"/>
    <property type="match status" value="1"/>
</dbReference>
<evidence type="ECO:0000256" key="5">
    <source>
        <dbReference type="ARBA" id="ARBA00017887"/>
    </source>
</evidence>
<feature type="domain" description="RanBP2-type" evidence="15">
    <location>
        <begin position="191"/>
        <end position="220"/>
    </location>
</feature>
<evidence type="ECO:0000256" key="1">
    <source>
        <dbReference type="ARBA" id="ARBA00001798"/>
    </source>
</evidence>
<dbReference type="Gene3D" id="3.30.40.10">
    <property type="entry name" value="Zinc/RING finger domain, C3HC4 (zinc finger)"/>
    <property type="match status" value="1"/>
</dbReference>
<reference evidence="17" key="1">
    <citation type="submission" date="2025-08" db="UniProtKB">
        <authorList>
            <consortium name="Ensembl"/>
        </authorList>
    </citation>
    <scope>IDENTIFICATION</scope>
</reference>
<dbReference type="InterPro" id="IPR044066">
    <property type="entry name" value="TRIAD_supradom"/>
</dbReference>
<keyword evidence="7" id="KW-0479">Metal-binding</keyword>
<name>A0A8D2J1R9_VARKO</name>
<dbReference type="Pfam" id="PF00641">
    <property type="entry name" value="Zn_ribbon_RanBP"/>
    <property type="match status" value="1"/>
</dbReference>
<evidence type="ECO:0000256" key="6">
    <source>
        <dbReference type="ARBA" id="ARBA00022679"/>
    </source>
</evidence>
<dbReference type="InterPro" id="IPR013083">
    <property type="entry name" value="Znf_RING/FYVE/PHD"/>
</dbReference>
<keyword evidence="10" id="KW-0833">Ubl conjugation pathway</keyword>
<dbReference type="InterPro" id="IPR018957">
    <property type="entry name" value="Znf_C3HC4_RING-type"/>
</dbReference>
<dbReference type="Ensembl" id="ENSVKKT00000006032.1">
    <property type="protein sequence ID" value="ENSVKKP00000005872.1"/>
    <property type="gene ID" value="ENSVKKG00000004283.1"/>
</dbReference>
<dbReference type="EC" id="2.3.2.31" evidence="4"/>
<evidence type="ECO:0000313" key="18">
    <source>
        <dbReference type="Proteomes" id="UP000694545"/>
    </source>
</evidence>
<evidence type="ECO:0000256" key="9">
    <source>
        <dbReference type="ARBA" id="ARBA00022771"/>
    </source>
</evidence>
<dbReference type="CDD" id="cd20345">
    <property type="entry name" value="BRcat_RBR_HOIL1"/>
    <property type="match status" value="1"/>
</dbReference>
<dbReference type="InterPro" id="IPR001841">
    <property type="entry name" value="Znf_RING"/>
</dbReference>
<dbReference type="InterPro" id="IPR057468">
    <property type="entry name" value="HOIL-1/Sharpin_LTM"/>
</dbReference>
<dbReference type="InterPro" id="IPR017907">
    <property type="entry name" value="Znf_RING_CS"/>
</dbReference>
<dbReference type="CDD" id="cd16633">
    <property type="entry name" value="mRING-HC-C3HC3D_RBR_HOIL1"/>
    <property type="match status" value="1"/>
</dbReference>
<evidence type="ECO:0000256" key="4">
    <source>
        <dbReference type="ARBA" id="ARBA00012251"/>
    </source>
</evidence>
<evidence type="ECO:0000256" key="12">
    <source>
        <dbReference type="PROSITE-ProRule" id="PRU00322"/>
    </source>
</evidence>
<dbReference type="GO" id="GO:0061630">
    <property type="term" value="F:ubiquitin protein ligase activity"/>
    <property type="evidence" value="ECO:0007669"/>
    <property type="project" value="UniProtKB-EC"/>
</dbReference>
<dbReference type="SUPFAM" id="SSF57850">
    <property type="entry name" value="RING/U-box"/>
    <property type="match status" value="3"/>
</dbReference>
<feature type="domain" description="RING-type" evidence="14">
    <location>
        <begin position="280"/>
        <end position="322"/>
    </location>
</feature>
<dbReference type="GO" id="GO:0043161">
    <property type="term" value="P:proteasome-mediated ubiquitin-dependent protein catabolic process"/>
    <property type="evidence" value="ECO:0007669"/>
    <property type="project" value="TreeGrafter"/>
</dbReference>
<evidence type="ECO:0000313" key="17">
    <source>
        <dbReference type="Ensembl" id="ENSVKKP00000005872.1"/>
    </source>
</evidence>
<dbReference type="CDD" id="cd20358">
    <property type="entry name" value="Rcat_RBR_HOIL1"/>
    <property type="match status" value="1"/>
</dbReference>
<evidence type="ECO:0000256" key="11">
    <source>
        <dbReference type="ARBA" id="ARBA00022833"/>
    </source>
</evidence>
<feature type="domain" description="RING-type" evidence="16">
    <location>
        <begin position="276"/>
        <end position="500"/>
    </location>
</feature>
<sequence>MRVKYVHFSPEELANRLSVAIEHGDEEEAMRCATVLAHQHATLRILLTESCYPASEIRCGWRRGAAPVGRLGWAGLGWAGPGRPLFRALSLVFQDYGFHPCVQRWIIGQCLCVDDRTVGSYGIRKDGDTAFLYLLSAKGVNLSEQRYKEDRSRAVLQPAALPPTDTGMPRSGPSARGWPAGAEGGRSALPPQAGWPCPTCTFINKPTRPGCEMCSADRPAHYTVPGSYKPDEAELWRMQQEEEGVLQYQKVSQQARLQNFQQLRQLDQEALVPNREDMECRICYLDVEPGKGVLLRECLHSFCRDCLRQLINCCEEPQVACPFRDDSYACGSHLQDREIRALVSWEEYERFLERRLAVAESRARNSYHCQTADCLGWCVCEDGARQFRCPVCQAHNCLACKAIHEGMTCKQYQEKLQFQAHTQAAARETSNMLKLGEAMHCPMCHIVVQKRGGCDWLRCPVCQTEICWVTKGPRWGPAGPGDTSGGCRCNVDGERCHPRCQNCH</sequence>
<comment type="catalytic activity">
    <reaction evidence="1">
        <text>[E2 ubiquitin-conjugating enzyme]-S-ubiquitinyl-L-cysteine + [acceptor protein]-L-lysine = [E2 ubiquitin-conjugating enzyme]-L-cysteine + [acceptor protein]-N(6)-ubiquitinyl-L-lysine.</text>
        <dbReference type="EC" id="2.3.2.31"/>
    </reaction>
</comment>
<dbReference type="PROSITE" id="PS00518">
    <property type="entry name" value="ZF_RING_1"/>
    <property type="match status" value="1"/>
</dbReference>
<evidence type="ECO:0000256" key="3">
    <source>
        <dbReference type="ARBA" id="ARBA00008278"/>
    </source>
</evidence>
<dbReference type="PANTHER" id="PTHR22770:SF45">
    <property type="entry name" value="RANBP-TYPE AND C3HC4-TYPE ZINC FINGER-CONTAINING PROTEIN 1"/>
    <property type="match status" value="1"/>
</dbReference>
<evidence type="ECO:0000256" key="8">
    <source>
        <dbReference type="ARBA" id="ARBA00022737"/>
    </source>
</evidence>
<dbReference type="SMART" id="SM00547">
    <property type="entry name" value="ZnF_RBZ"/>
    <property type="match status" value="1"/>
</dbReference>
<dbReference type="Gene3D" id="2.30.30.380">
    <property type="entry name" value="Zn-finger domain of Sec23/24"/>
    <property type="match status" value="1"/>
</dbReference>
<comment type="pathway">
    <text evidence="2">Protein modification; protein ubiquitination.</text>
</comment>
<dbReference type="UniPathway" id="UPA00143"/>
<keyword evidence="18" id="KW-1185">Reference proteome</keyword>
<feature type="region of interest" description="Disordered" evidence="13">
    <location>
        <begin position="159"/>
        <end position="185"/>
    </location>
</feature>
<dbReference type="FunFam" id="2.30.30.380:FF:000007">
    <property type="entry name" value="RanBP-type and C3HC4-type zinc finger-containing protein 1"/>
    <property type="match status" value="1"/>
</dbReference>
<dbReference type="SUPFAM" id="SSF90209">
    <property type="entry name" value="Ran binding protein zinc finger-like"/>
    <property type="match status" value="1"/>
</dbReference>
<evidence type="ECO:0000256" key="13">
    <source>
        <dbReference type="SAM" id="MobiDB-lite"/>
    </source>
</evidence>
<dbReference type="GO" id="GO:0071797">
    <property type="term" value="C:LUBAC complex"/>
    <property type="evidence" value="ECO:0007669"/>
    <property type="project" value="TreeGrafter"/>
</dbReference>
<evidence type="ECO:0000259" key="16">
    <source>
        <dbReference type="PROSITE" id="PS51873"/>
    </source>
</evidence>
<dbReference type="InterPro" id="IPR047557">
    <property type="entry name" value="Rcat_RBR_HOIL1"/>
</dbReference>
<comment type="similarity">
    <text evidence="3">Belongs to the RBR family.</text>
</comment>
<dbReference type="GO" id="GO:0043123">
    <property type="term" value="P:positive regulation of canonical NF-kappaB signal transduction"/>
    <property type="evidence" value="ECO:0007669"/>
    <property type="project" value="TreeGrafter"/>
</dbReference>
<evidence type="ECO:0000259" key="14">
    <source>
        <dbReference type="PROSITE" id="PS50089"/>
    </source>
</evidence>
<keyword evidence="6" id="KW-0808">Transferase</keyword>
<dbReference type="OMA" id="CRICYVD"/>
<keyword evidence="11" id="KW-0862">Zinc</keyword>
<dbReference type="PROSITE" id="PS50089">
    <property type="entry name" value="ZF_RING_2"/>
    <property type="match status" value="1"/>
</dbReference>
<evidence type="ECO:0000259" key="15">
    <source>
        <dbReference type="PROSITE" id="PS50199"/>
    </source>
</evidence>